<dbReference type="OMA" id="QEWYTGG"/>
<evidence type="ECO:0000256" key="1">
    <source>
        <dbReference type="SAM" id="MobiDB-lite"/>
    </source>
</evidence>
<dbReference type="GO" id="GO:0005829">
    <property type="term" value="C:cytosol"/>
    <property type="evidence" value="ECO:0007669"/>
    <property type="project" value="TreeGrafter"/>
</dbReference>
<feature type="compositionally biased region" description="Polar residues" evidence="1">
    <location>
        <begin position="108"/>
        <end position="118"/>
    </location>
</feature>
<feature type="region of interest" description="Disordered" evidence="1">
    <location>
        <begin position="69"/>
        <end position="146"/>
    </location>
</feature>
<evidence type="ECO:0000259" key="2">
    <source>
        <dbReference type="PROSITE" id="PS51399"/>
    </source>
</evidence>
<evidence type="ECO:0000313" key="4">
    <source>
        <dbReference type="Proteomes" id="UP001142055"/>
    </source>
</evidence>
<feature type="compositionally biased region" description="Low complexity" evidence="1">
    <location>
        <begin position="87"/>
        <end position="102"/>
    </location>
</feature>
<dbReference type="Gene3D" id="1.10.8.10">
    <property type="entry name" value="DNA helicase RuvA subunit, C-terminal domain"/>
    <property type="match status" value="1"/>
</dbReference>
<keyword evidence="4" id="KW-1185">Reference proteome</keyword>
<dbReference type="InterPro" id="IPR029071">
    <property type="entry name" value="Ubiquitin-like_domsf"/>
</dbReference>
<dbReference type="PANTHER" id="PTHR23333:SF20">
    <property type="entry name" value="NSFL1 COFACTOR P47"/>
    <property type="match status" value="1"/>
</dbReference>
<dbReference type="GO" id="GO:0000045">
    <property type="term" value="P:autophagosome assembly"/>
    <property type="evidence" value="ECO:0007669"/>
    <property type="project" value="TreeGrafter"/>
</dbReference>
<dbReference type="GO" id="GO:0007030">
    <property type="term" value="P:Golgi organization"/>
    <property type="evidence" value="ECO:0007669"/>
    <property type="project" value="TreeGrafter"/>
</dbReference>
<dbReference type="InterPro" id="IPR009060">
    <property type="entry name" value="UBA-like_sf"/>
</dbReference>
<dbReference type="GO" id="GO:0043130">
    <property type="term" value="F:ubiquitin binding"/>
    <property type="evidence" value="ECO:0007669"/>
    <property type="project" value="TreeGrafter"/>
</dbReference>
<dbReference type="PANTHER" id="PTHR23333">
    <property type="entry name" value="UBX DOMAIN CONTAINING PROTEIN"/>
    <property type="match status" value="1"/>
</dbReference>
<evidence type="ECO:0000313" key="3">
    <source>
        <dbReference type="EMBL" id="KAJ6224810.1"/>
    </source>
</evidence>
<dbReference type="CDD" id="cd14348">
    <property type="entry name" value="UBA_p47"/>
    <property type="match status" value="1"/>
</dbReference>
<dbReference type="SUPFAM" id="SSF102848">
    <property type="entry name" value="NSFL1 (p97 ATPase) cofactor p47, SEP domain"/>
    <property type="match status" value="1"/>
</dbReference>
<dbReference type="Gene3D" id="3.10.20.90">
    <property type="entry name" value="Phosphatidylinositol 3-kinase Catalytic Subunit, Chain A, domain 1"/>
    <property type="match status" value="1"/>
</dbReference>
<dbReference type="Pfam" id="PF08059">
    <property type="entry name" value="SEP"/>
    <property type="match status" value="1"/>
</dbReference>
<gene>
    <name evidence="3" type="ORF">RDWZM_003355</name>
</gene>
<protein>
    <recommendedName>
        <fullName evidence="2">SEP domain-containing protein</fullName>
    </recommendedName>
</protein>
<sequence>MDETSNKNSLIEQFTSLTGVENNRATFFLESANWNFELAIQSFYENTEGLEFQLPSESIGFPTVEEITPSEDEMSDQAPNDRPMNPPSNKDNNNNQGRSRNNAGPNIATLSSLQNNDNDPGGQAFYAGGSEHSGQQVLGPKGRKNDSDKIVSEMFKQARENAEVVTRHGDQRAGPSTFGGMGFTLGSTMSDSHKISGQNDVTRKGAEKEEEEIILKLWQNGFSLDDGLLLSYDDPINQEFLAAIRRGEIPNGLLKGRSREVCLSMEDHRHEVYQEPKKKPPKAFVGEGHRLGTPASEIIENIKASTVSNQSTANAAEDANNFLKLNETEPIQINLSRLVSDLRRYICISRPEYASLPFNLMTTFPNKVIEDESVNIKDSGLANSSLVQRLV</sequence>
<dbReference type="EMBL" id="JAPWDV010000001">
    <property type="protein sequence ID" value="KAJ6224810.1"/>
    <property type="molecule type" value="Genomic_DNA"/>
</dbReference>
<dbReference type="SUPFAM" id="SSF54236">
    <property type="entry name" value="Ubiquitin-like"/>
    <property type="match status" value="1"/>
</dbReference>
<reference evidence="3" key="1">
    <citation type="submission" date="2022-12" db="EMBL/GenBank/DDBJ databases">
        <title>Genome assemblies of Blomia tropicalis.</title>
        <authorList>
            <person name="Cui Y."/>
        </authorList>
    </citation>
    <scope>NUCLEOTIDE SEQUENCE</scope>
    <source>
        <tissue evidence="3">Adult mites</tissue>
    </source>
</reference>
<dbReference type="GO" id="GO:0043161">
    <property type="term" value="P:proteasome-mediated ubiquitin-dependent protein catabolic process"/>
    <property type="evidence" value="ECO:0007669"/>
    <property type="project" value="TreeGrafter"/>
</dbReference>
<dbReference type="GO" id="GO:0005634">
    <property type="term" value="C:nucleus"/>
    <property type="evidence" value="ECO:0007669"/>
    <property type="project" value="TreeGrafter"/>
</dbReference>
<dbReference type="GO" id="GO:0031468">
    <property type="term" value="P:nuclear membrane reassembly"/>
    <property type="evidence" value="ECO:0007669"/>
    <property type="project" value="TreeGrafter"/>
</dbReference>
<proteinExistence type="predicted"/>
<dbReference type="SUPFAM" id="SSF46934">
    <property type="entry name" value="UBA-like"/>
    <property type="match status" value="1"/>
</dbReference>
<dbReference type="Pfam" id="PF14555">
    <property type="entry name" value="UBA_4"/>
    <property type="match status" value="1"/>
</dbReference>
<dbReference type="SMART" id="SM00553">
    <property type="entry name" value="SEP"/>
    <property type="match status" value="1"/>
</dbReference>
<dbReference type="InterPro" id="IPR012989">
    <property type="entry name" value="SEP_domain"/>
</dbReference>
<dbReference type="GO" id="GO:0061025">
    <property type="term" value="P:membrane fusion"/>
    <property type="evidence" value="ECO:0007669"/>
    <property type="project" value="TreeGrafter"/>
</dbReference>
<dbReference type="Proteomes" id="UP001142055">
    <property type="component" value="Chromosome 1"/>
</dbReference>
<organism evidence="3 4">
    <name type="scientific">Blomia tropicalis</name>
    <name type="common">Mite</name>
    <dbReference type="NCBI Taxonomy" id="40697"/>
    <lineage>
        <taxon>Eukaryota</taxon>
        <taxon>Metazoa</taxon>
        <taxon>Ecdysozoa</taxon>
        <taxon>Arthropoda</taxon>
        <taxon>Chelicerata</taxon>
        <taxon>Arachnida</taxon>
        <taxon>Acari</taxon>
        <taxon>Acariformes</taxon>
        <taxon>Sarcoptiformes</taxon>
        <taxon>Astigmata</taxon>
        <taxon>Glycyphagoidea</taxon>
        <taxon>Echimyopodidae</taxon>
        <taxon>Blomia</taxon>
    </lineage>
</organism>
<dbReference type="InterPro" id="IPR036241">
    <property type="entry name" value="NSFL1C_SEP_dom_sf"/>
</dbReference>
<comment type="caution">
    <text evidence="3">The sequence shown here is derived from an EMBL/GenBank/DDBJ whole genome shotgun (WGS) entry which is preliminary data.</text>
</comment>
<name>A0A9Q0MJE3_BLOTA</name>
<dbReference type="PROSITE" id="PS51399">
    <property type="entry name" value="SEP"/>
    <property type="match status" value="1"/>
</dbReference>
<dbReference type="Gene3D" id="3.30.420.210">
    <property type="entry name" value="SEP domain"/>
    <property type="match status" value="1"/>
</dbReference>
<accession>A0A9Q0MJE3</accession>
<dbReference type="AlphaFoldDB" id="A0A9Q0MJE3"/>
<feature type="domain" description="SEP" evidence="2">
    <location>
        <begin position="210"/>
        <end position="274"/>
    </location>
</feature>